<reference evidence="1 2" key="1">
    <citation type="submission" date="2021-06" db="EMBL/GenBank/DDBJ databases">
        <authorList>
            <person name="Palmer J.M."/>
        </authorList>
    </citation>
    <scope>NUCLEOTIDE SEQUENCE [LARGE SCALE GENOMIC DNA]</scope>
    <source>
        <strain evidence="1 2">XC_2019</strain>
        <tissue evidence="1">Muscle</tissue>
    </source>
</reference>
<evidence type="ECO:0000313" key="1">
    <source>
        <dbReference type="EMBL" id="MEQ2217420.1"/>
    </source>
</evidence>
<sequence>DIFDQNLVTIAAALPSVQRVDVRQVKETLAPSRVQVIYHSLEAVVRGEEGIMQMKAKEPTGL</sequence>
<organism evidence="1 2">
    <name type="scientific">Xenoophorus captivus</name>
    <dbReference type="NCBI Taxonomy" id="1517983"/>
    <lineage>
        <taxon>Eukaryota</taxon>
        <taxon>Metazoa</taxon>
        <taxon>Chordata</taxon>
        <taxon>Craniata</taxon>
        <taxon>Vertebrata</taxon>
        <taxon>Euteleostomi</taxon>
        <taxon>Actinopterygii</taxon>
        <taxon>Neopterygii</taxon>
        <taxon>Teleostei</taxon>
        <taxon>Neoteleostei</taxon>
        <taxon>Acanthomorphata</taxon>
        <taxon>Ovalentaria</taxon>
        <taxon>Atherinomorphae</taxon>
        <taxon>Cyprinodontiformes</taxon>
        <taxon>Goodeidae</taxon>
        <taxon>Xenoophorus</taxon>
    </lineage>
</organism>
<protein>
    <submittedName>
        <fullName evidence="1">Uncharacterized protein</fullName>
    </submittedName>
</protein>
<feature type="non-terminal residue" evidence="1">
    <location>
        <position position="1"/>
    </location>
</feature>
<name>A0ABV0SA31_9TELE</name>
<evidence type="ECO:0000313" key="2">
    <source>
        <dbReference type="Proteomes" id="UP001434883"/>
    </source>
</evidence>
<keyword evidence="2" id="KW-1185">Reference proteome</keyword>
<dbReference type="EMBL" id="JAHRIN010075836">
    <property type="protein sequence ID" value="MEQ2217420.1"/>
    <property type="molecule type" value="Genomic_DNA"/>
</dbReference>
<dbReference type="Proteomes" id="UP001434883">
    <property type="component" value="Unassembled WGS sequence"/>
</dbReference>
<comment type="caution">
    <text evidence="1">The sequence shown here is derived from an EMBL/GenBank/DDBJ whole genome shotgun (WGS) entry which is preliminary data.</text>
</comment>
<proteinExistence type="predicted"/>
<gene>
    <name evidence="1" type="ORF">XENOCAPTIV_009642</name>
</gene>
<accession>A0ABV0SA31</accession>